<evidence type="ECO:0000256" key="5">
    <source>
        <dbReference type="SAM" id="MobiDB-lite"/>
    </source>
</evidence>
<protein>
    <submittedName>
        <fullName evidence="7">ScbR family autoregulator-binding transcription factor</fullName>
    </submittedName>
</protein>
<dbReference type="EMBL" id="JBHSBB010000052">
    <property type="protein sequence ID" value="MFC4036657.1"/>
    <property type="molecule type" value="Genomic_DNA"/>
</dbReference>
<dbReference type="SUPFAM" id="SSF46689">
    <property type="entry name" value="Homeodomain-like"/>
    <property type="match status" value="1"/>
</dbReference>
<dbReference type="PROSITE" id="PS50977">
    <property type="entry name" value="HTH_TETR_2"/>
    <property type="match status" value="1"/>
</dbReference>
<dbReference type="Proteomes" id="UP001595765">
    <property type="component" value="Unassembled WGS sequence"/>
</dbReference>
<feature type="domain" description="HTH tetR-type" evidence="6">
    <location>
        <begin position="8"/>
        <end position="68"/>
    </location>
</feature>
<keyword evidence="1" id="KW-0805">Transcription regulation</keyword>
<dbReference type="RefSeq" id="WP_386438729.1">
    <property type="nucleotide sequence ID" value="NZ_JBHSBB010000052.1"/>
</dbReference>
<feature type="compositionally biased region" description="Low complexity" evidence="5">
    <location>
        <begin position="211"/>
        <end position="220"/>
    </location>
</feature>
<dbReference type="InterPro" id="IPR047923">
    <property type="entry name" value="ArpA-like"/>
</dbReference>
<dbReference type="InterPro" id="IPR050109">
    <property type="entry name" value="HTH-type_TetR-like_transc_reg"/>
</dbReference>
<organism evidence="7 8">
    <name type="scientific">Streptomyces polygonati</name>
    <dbReference type="NCBI Taxonomy" id="1617087"/>
    <lineage>
        <taxon>Bacteria</taxon>
        <taxon>Bacillati</taxon>
        <taxon>Actinomycetota</taxon>
        <taxon>Actinomycetes</taxon>
        <taxon>Kitasatosporales</taxon>
        <taxon>Streptomycetaceae</taxon>
        <taxon>Streptomyces</taxon>
    </lineage>
</organism>
<dbReference type="InterPro" id="IPR036271">
    <property type="entry name" value="Tet_transcr_reg_TetR-rel_C_sf"/>
</dbReference>
<comment type="caution">
    <text evidence="7">The sequence shown here is derived from an EMBL/GenBank/DDBJ whole genome shotgun (WGS) entry which is preliminary data.</text>
</comment>
<gene>
    <name evidence="7" type="ORF">ACFO3J_35245</name>
</gene>
<sequence>MVKQERAARTRRSLVLAAAEVFAEEGYAAASLGTVSGRAGVSTGALHFHFSSKRALAEAVEATALLGLRRITGQVAAGPGSSIQKLVDSLHALAEGLSGDFVVRSGFRLHHEDGSGHQGALWREWWRWIERTLRSAQDDGELAAGVNVHDAAAAVVAATAGFQVLGGADAWWLSECWVTRFWQMMLPVLVGPDAAPGMRCSSPAPYRPRTRAAGPAAGEGLADDRRSVTDR</sequence>
<dbReference type="PROSITE" id="PS01081">
    <property type="entry name" value="HTH_TETR_1"/>
    <property type="match status" value="1"/>
</dbReference>
<feature type="compositionally biased region" description="Basic and acidic residues" evidence="5">
    <location>
        <begin position="222"/>
        <end position="231"/>
    </location>
</feature>
<keyword evidence="3" id="KW-0804">Transcription</keyword>
<keyword evidence="2 4" id="KW-0238">DNA-binding</keyword>
<feature type="DNA-binding region" description="H-T-H motif" evidence="4">
    <location>
        <begin position="31"/>
        <end position="50"/>
    </location>
</feature>
<dbReference type="SUPFAM" id="SSF48498">
    <property type="entry name" value="Tetracyclin repressor-like, C-terminal domain"/>
    <property type="match status" value="1"/>
</dbReference>
<evidence type="ECO:0000313" key="8">
    <source>
        <dbReference type="Proteomes" id="UP001595765"/>
    </source>
</evidence>
<dbReference type="InterPro" id="IPR009057">
    <property type="entry name" value="Homeodomain-like_sf"/>
</dbReference>
<dbReference type="PRINTS" id="PR00455">
    <property type="entry name" value="HTHTETR"/>
</dbReference>
<evidence type="ECO:0000313" key="7">
    <source>
        <dbReference type="EMBL" id="MFC4036657.1"/>
    </source>
</evidence>
<reference evidence="8" key="1">
    <citation type="journal article" date="2019" name="Int. J. Syst. Evol. Microbiol.">
        <title>The Global Catalogue of Microorganisms (GCM) 10K type strain sequencing project: providing services to taxonomists for standard genome sequencing and annotation.</title>
        <authorList>
            <consortium name="The Broad Institute Genomics Platform"/>
            <consortium name="The Broad Institute Genome Sequencing Center for Infectious Disease"/>
            <person name="Wu L."/>
            <person name="Ma J."/>
        </authorList>
    </citation>
    <scope>NUCLEOTIDE SEQUENCE [LARGE SCALE GENOMIC DNA]</scope>
    <source>
        <strain evidence="8">CGMCC 4.7237</strain>
    </source>
</reference>
<evidence type="ECO:0000256" key="4">
    <source>
        <dbReference type="PROSITE-ProRule" id="PRU00335"/>
    </source>
</evidence>
<dbReference type="PANTHER" id="PTHR30055">
    <property type="entry name" value="HTH-TYPE TRANSCRIPTIONAL REGULATOR RUTR"/>
    <property type="match status" value="1"/>
</dbReference>
<proteinExistence type="predicted"/>
<dbReference type="NCBIfam" id="NF041196">
    <property type="entry name" value="ScbR_bind_reg"/>
    <property type="match status" value="1"/>
</dbReference>
<evidence type="ECO:0000259" key="6">
    <source>
        <dbReference type="PROSITE" id="PS50977"/>
    </source>
</evidence>
<evidence type="ECO:0000256" key="3">
    <source>
        <dbReference type="ARBA" id="ARBA00023163"/>
    </source>
</evidence>
<name>A0ABV8HZX2_9ACTN</name>
<dbReference type="InterPro" id="IPR001647">
    <property type="entry name" value="HTH_TetR"/>
</dbReference>
<accession>A0ABV8HZX2</accession>
<evidence type="ECO:0000256" key="2">
    <source>
        <dbReference type="ARBA" id="ARBA00023125"/>
    </source>
</evidence>
<dbReference type="InterPro" id="IPR023772">
    <property type="entry name" value="DNA-bd_HTH_TetR-type_CS"/>
</dbReference>
<keyword evidence="8" id="KW-1185">Reference proteome</keyword>
<feature type="region of interest" description="Disordered" evidence="5">
    <location>
        <begin position="201"/>
        <end position="231"/>
    </location>
</feature>
<dbReference type="Gene3D" id="1.10.357.10">
    <property type="entry name" value="Tetracycline Repressor, domain 2"/>
    <property type="match status" value="1"/>
</dbReference>
<evidence type="ECO:0000256" key="1">
    <source>
        <dbReference type="ARBA" id="ARBA00023015"/>
    </source>
</evidence>
<dbReference type="Pfam" id="PF00440">
    <property type="entry name" value="TetR_N"/>
    <property type="match status" value="1"/>
</dbReference>
<dbReference type="PANTHER" id="PTHR30055:SF234">
    <property type="entry name" value="HTH-TYPE TRANSCRIPTIONAL REGULATOR BETI"/>
    <property type="match status" value="1"/>
</dbReference>